<feature type="region of interest" description="Disordered" evidence="1">
    <location>
        <begin position="413"/>
        <end position="438"/>
    </location>
</feature>
<dbReference type="FunCoup" id="A0A2J7RL46">
    <property type="interactions" value="21"/>
</dbReference>
<feature type="region of interest" description="Disordered" evidence="1">
    <location>
        <begin position="858"/>
        <end position="899"/>
    </location>
</feature>
<dbReference type="GO" id="GO:0005615">
    <property type="term" value="C:extracellular space"/>
    <property type="evidence" value="ECO:0007669"/>
    <property type="project" value="TreeGrafter"/>
</dbReference>
<reference evidence="3 4" key="1">
    <citation type="submission" date="2017-12" db="EMBL/GenBank/DDBJ databases">
        <title>Hemimetabolous genomes reveal molecular basis of termite eusociality.</title>
        <authorList>
            <person name="Harrison M.C."/>
            <person name="Jongepier E."/>
            <person name="Robertson H.M."/>
            <person name="Arning N."/>
            <person name="Bitard-Feildel T."/>
            <person name="Chao H."/>
            <person name="Childers C.P."/>
            <person name="Dinh H."/>
            <person name="Doddapaneni H."/>
            <person name="Dugan S."/>
            <person name="Gowin J."/>
            <person name="Greiner C."/>
            <person name="Han Y."/>
            <person name="Hu H."/>
            <person name="Hughes D.S.T."/>
            <person name="Huylmans A.-K."/>
            <person name="Kemena C."/>
            <person name="Kremer L.P.M."/>
            <person name="Lee S.L."/>
            <person name="Lopez-Ezquerra A."/>
            <person name="Mallet L."/>
            <person name="Monroy-Kuhn J.M."/>
            <person name="Moser A."/>
            <person name="Murali S.C."/>
            <person name="Muzny D.M."/>
            <person name="Otani S."/>
            <person name="Piulachs M.-D."/>
            <person name="Poelchau M."/>
            <person name="Qu J."/>
            <person name="Schaub F."/>
            <person name="Wada-Katsumata A."/>
            <person name="Worley K.C."/>
            <person name="Xie Q."/>
            <person name="Ylla G."/>
            <person name="Poulsen M."/>
            <person name="Gibbs R.A."/>
            <person name="Schal C."/>
            <person name="Richards S."/>
            <person name="Belles X."/>
            <person name="Korb J."/>
            <person name="Bornberg-Bauer E."/>
        </authorList>
    </citation>
    <scope>NUCLEOTIDE SEQUENCE [LARGE SCALE GENOMIC DNA]</scope>
    <source>
        <tissue evidence="3">Whole body</tissue>
    </source>
</reference>
<feature type="compositionally biased region" description="Polar residues" evidence="1">
    <location>
        <begin position="597"/>
        <end position="613"/>
    </location>
</feature>
<dbReference type="InterPro" id="IPR036378">
    <property type="entry name" value="FAS1_dom_sf"/>
</dbReference>
<feature type="compositionally biased region" description="Polar residues" evidence="1">
    <location>
        <begin position="242"/>
        <end position="254"/>
    </location>
</feature>
<feature type="non-terminal residue" evidence="3">
    <location>
        <position position="1"/>
    </location>
</feature>
<dbReference type="EMBL" id="NEVH01002702">
    <property type="protein sequence ID" value="PNF41519.1"/>
    <property type="molecule type" value="Genomic_DNA"/>
</dbReference>
<dbReference type="InterPro" id="IPR000782">
    <property type="entry name" value="FAS1_domain"/>
</dbReference>
<evidence type="ECO:0000259" key="2">
    <source>
        <dbReference type="PROSITE" id="PS50213"/>
    </source>
</evidence>
<dbReference type="FunFam" id="2.30.180.10:FF:000032">
    <property type="entry name" value="Fasciclin domain-containing protein, putative"/>
    <property type="match status" value="1"/>
</dbReference>
<evidence type="ECO:0000313" key="4">
    <source>
        <dbReference type="Proteomes" id="UP000235965"/>
    </source>
</evidence>
<feature type="compositionally biased region" description="Basic and acidic residues" evidence="1">
    <location>
        <begin position="368"/>
        <end position="388"/>
    </location>
</feature>
<feature type="domain" description="FAS1" evidence="2">
    <location>
        <begin position="1064"/>
        <end position="1210"/>
    </location>
</feature>
<feature type="compositionally biased region" description="Low complexity" evidence="1">
    <location>
        <begin position="94"/>
        <end position="107"/>
    </location>
</feature>
<feature type="compositionally biased region" description="Basic and acidic residues" evidence="1">
    <location>
        <begin position="497"/>
        <end position="510"/>
    </location>
</feature>
<feature type="domain" description="FAS1" evidence="2">
    <location>
        <begin position="1215"/>
        <end position="1348"/>
    </location>
</feature>
<name>A0A2J7RL46_9NEOP</name>
<dbReference type="Gene3D" id="2.30.180.10">
    <property type="entry name" value="FAS1 domain"/>
    <property type="match status" value="2"/>
</dbReference>
<comment type="caution">
    <text evidence="3">The sequence shown here is derived from an EMBL/GenBank/DDBJ whole genome shotgun (WGS) entry which is preliminary data.</text>
</comment>
<dbReference type="PROSITE" id="PS50213">
    <property type="entry name" value="FAS1"/>
    <property type="match status" value="2"/>
</dbReference>
<dbReference type="PANTHER" id="PTHR10900">
    <property type="entry name" value="PERIOSTIN-RELATED"/>
    <property type="match status" value="1"/>
</dbReference>
<feature type="compositionally biased region" description="Low complexity" evidence="1">
    <location>
        <begin position="176"/>
        <end position="194"/>
    </location>
</feature>
<dbReference type="STRING" id="105785.A0A2J7RL46"/>
<sequence>YSFPHFRHAVPNFRRQLSHHEQKEILTDIQQNHRFQQALVDPRAPTNSHQHPFSILQQQQYSHQQERHLIPQQPTLNPTQQSAYSTVPQLTREPSSSLFPQPQSPVATQESPILLSLQQSPLSSPQFSSLFSQQPQVPFATQNSPLSTQPSPVLLSLQNSPLSIHRPTELFSLVPQTPHSTQQSPLTSQQSPDTFSQQPKSPISTQQSTLTTQESENERKEEVTTQQQKTEDQDTDTKILNEDTNTDFTIQRSISDPEELQKVQRLELQREQERKERLKKFQEEQLKLIQEQSERRLKERQEEDKRDEERRLKLQEQLRKIQEEKEKRRKQQEEEQLRLMQERKERLLKLQQEVKLRLIQEKERQKKEEEEEQLRTIEEQKDKEEKQQQEPSLSSVIYAQPTPATKQTLQEIVLQPSQNEQRPRQRARIVEESDPSVASEQLFLQNERQKLYYQLKEAQQQQERKQQASDQKQQIQEPLQGTINNKRPANQVTQPRPDQRSAHQSKLSELEKQLHQKQLQDQLQKQFQLQLLQRQDLLRQLKLAVSKAATPTNEDQIAPGPIAVSGGNTSAQLFLANGQKIQVVQSPRQGRPLTDTVPGNESPPTASVSTTTQRPPRALFEELTKGVLPPGADFEVIRHKQDGALEDVGKQLPQNLPQKKVTFVFLEEQEDGSYKVKGVRGSHMGQPEGDQTPASDIESIIKKLQEGDLKLPAPSNIPVAQQSTVPQLPSSISSPKVSENFITQSTVNPIPTTSKPNSIIKTVSSNFNIQSRPTTAKPNSIIKTVSSNFNIQHHRGMDFLQSVTLPPLYDVDSTVNSKANKQTIQTDFSTTQLNSPYSVDAHPTGQNAAAPVYPQTVASPHPQQGPGSINPYTKINQQPSIYSSNVDDNTPQYKKKNSPVTTYPTITQFSPTVAATAYFPQNEYSPSIVPQYTTLAPKKKLLSKEPFLPTDPSFVNPSQSYASFFASGNIPKQTFQGQETSTPGIIYANPTTQVPLLTTNTSVQQVVSKQKQRDFHQNIDAPSLKTRTRVAAPSSQNILKESERLVPLEEDGSVEYQTTVGEVPLSLADVLKKEGLYAMARFLRESGLNNMLNDTGPYTVFAPTDKAFRALLVQLGGPEKAEEKFKENPRLLSGLLLHHVIPGAFELSSLQDEMTGVSLAGTQLRVNTYTTQDVEWNDVKVVTINGARISRDKHDVPIPQGIAHAVDRVMFPLPVGNIIQTLRSDRERRFTKFLRAIQVSGLTDNFTGNKVYTVFAPTDRAFSVVDTEDLNKLLTDGDMSRALVLRHAIPGTLYSSGMRFYQLRDSLEKGSSIALHKSNGQVKANSAGVATHNIPATNGVIHAIDGLL</sequence>
<keyword evidence="4" id="KW-1185">Reference proteome</keyword>
<protein>
    <recommendedName>
        <fullName evidence="2">FAS1 domain-containing protein</fullName>
    </recommendedName>
</protein>
<gene>
    <name evidence="3" type="ORF">B7P43_G13034</name>
</gene>
<evidence type="ECO:0000313" key="3">
    <source>
        <dbReference type="EMBL" id="PNF41519.1"/>
    </source>
</evidence>
<feature type="compositionally biased region" description="Low complexity" evidence="1">
    <location>
        <begin position="204"/>
        <end position="214"/>
    </location>
</feature>
<dbReference type="PANTHER" id="PTHR10900:SF120">
    <property type="entry name" value="MUCIN-5AC-RELATED"/>
    <property type="match status" value="1"/>
</dbReference>
<dbReference type="SUPFAM" id="SSF82153">
    <property type="entry name" value="FAS1 domain"/>
    <property type="match status" value="2"/>
</dbReference>
<feature type="region of interest" description="Disordered" evidence="1">
    <location>
        <begin position="72"/>
        <end position="107"/>
    </location>
</feature>
<dbReference type="Pfam" id="PF02469">
    <property type="entry name" value="Fasciclin"/>
    <property type="match status" value="2"/>
</dbReference>
<feature type="region of interest" description="Disordered" evidence="1">
    <location>
        <begin position="585"/>
        <end position="613"/>
    </location>
</feature>
<evidence type="ECO:0000256" key="1">
    <source>
        <dbReference type="SAM" id="MobiDB-lite"/>
    </source>
</evidence>
<feature type="region of interest" description="Disordered" evidence="1">
    <location>
        <begin position="176"/>
        <end position="255"/>
    </location>
</feature>
<dbReference type="GO" id="GO:0030198">
    <property type="term" value="P:extracellular matrix organization"/>
    <property type="evidence" value="ECO:0007669"/>
    <property type="project" value="TreeGrafter"/>
</dbReference>
<dbReference type="GO" id="GO:0050839">
    <property type="term" value="F:cell adhesion molecule binding"/>
    <property type="evidence" value="ECO:0007669"/>
    <property type="project" value="TreeGrafter"/>
</dbReference>
<dbReference type="GO" id="GO:0031012">
    <property type="term" value="C:extracellular matrix"/>
    <property type="evidence" value="ECO:0007669"/>
    <property type="project" value="TreeGrafter"/>
</dbReference>
<feature type="compositionally biased region" description="Polar residues" evidence="1">
    <location>
        <begin position="477"/>
        <end position="496"/>
    </location>
</feature>
<dbReference type="InterPro" id="IPR050904">
    <property type="entry name" value="Adhesion/Biosynth-related"/>
</dbReference>
<feature type="region of interest" description="Disordered" evidence="1">
    <location>
        <begin position="462"/>
        <end position="510"/>
    </location>
</feature>
<feature type="region of interest" description="Disordered" evidence="1">
    <location>
        <begin position="368"/>
        <end position="394"/>
    </location>
</feature>
<feature type="compositionally biased region" description="Basic and acidic residues" evidence="1">
    <location>
        <begin position="216"/>
        <end position="241"/>
    </location>
</feature>
<accession>A0A2J7RL46</accession>
<dbReference type="InParanoid" id="A0A2J7RL46"/>
<dbReference type="Proteomes" id="UP000235965">
    <property type="component" value="Unassembled WGS sequence"/>
</dbReference>
<proteinExistence type="predicted"/>
<dbReference type="SMART" id="SM00554">
    <property type="entry name" value="FAS1"/>
    <property type="match status" value="2"/>
</dbReference>
<dbReference type="OrthoDB" id="286301at2759"/>
<dbReference type="GO" id="GO:0007155">
    <property type="term" value="P:cell adhesion"/>
    <property type="evidence" value="ECO:0007669"/>
    <property type="project" value="TreeGrafter"/>
</dbReference>
<organism evidence="3 4">
    <name type="scientific">Cryptotermes secundus</name>
    <dbReference type="NCBI Taxonomy" id="105785"/>
    <lineage>
        <taxon>Eukaryota</taxon>
        <taxon>Metazoa</taxon>
        <taxon>Ecdysozoa</taxon>
        <taxon>Arthropoda</taxon>
        <taxon>Hexapoda</taxon>
        <taxon>Insecta</taxon>
        <taxon>Pterygota</taxon>
        <taxon>Neoptera</taxon>
        <taxon>Polyneoptera</taxon>
        <taxon>Dictyoptera</taxon>
        <taxon>Blattodea</taxon>
        <taxon>Blattoidea</taxon>
        <taxon>Termitoidae</taxon>
        <taxon>Kalotermitidae</taxon>
        <taxon>Cryptotermitinae</taxon>
        <taxon>Cryptotermes</taxon>
    </lineage>
</organism>
<feature type="compositionally biased region" description="Polar residues" evidence="1">
    <location>
        <begin position="72"/>
        <end position="93"/>
    </location>
</feature>